<dbReference type="OrthoDB" id="10267474at2759"/>
<keyword evidence="2" id="KW-1185">Reference proteome</keyword>
<accession>A0A3P7DKY0</accession>
<dbReference type="InParanoid" id="A0A3P7DKY0"/>
<name>A0A3P7DKY0_WUCBA</name>
<evidence type="ECO:0000313" key="1">
    <source>
        <dbReference type="EMBL" id="VDM10023.1"/>
    </source>
</evidence>
<dbReference type="Proteomes" id="UP000270924">
    <property type="component" value="Unassembled WGS sequence"/>
</dbReference>
<protein>
    <submittedName>
        <fullName evidence="1">Uncharacterized protein</fullName>
    </submittedName>
</protein>
<proteinExistence type="predicted"/>
<sequence>MTLPTDKDPYDVFKGIKSVLLSSKQGLIPIGVRADTGPIGGNTSNNLYYFYNRIGNCQASHVAMEKRQDPAEIKARPEALRSKYRAISLHGFQAVGAAFAGLRLLYSPGKKDEKGCESMLKIAIVGLPNAGTGAKEAMLLHDEAKVKDVKEAALTYLLVKWRVKGFC</sequence>
<dbReference type="EMBL" id="UYWW01001150">
    <property type="protein sequence ID" value="VDM10023.1"/>
    <property type="molecule type" value="Genomic_DNA"/>
</dbReference>
<gene>
    <name evidence="1" type="ORF">WBA_LOCUS3409</name>
</gene>
<reference evidence="1 2" key="1">
    <citation type="submission" date="2018-11" db="EMBL/GenBank/DDBJ databases">
        <authorList>
            <consortium name="Pathogen Informatics"/>
        </authorList>
    </citation>
    <scope>NUCLEOTIDE SEQUENCE [LARGE SCALE GENOMIC DNA]</scope>
</reference>
<organism evidence="1 2">
    <name type="scientific">Wuchereria bancrofti</name>
    <dbReference type="NCBI Taxonomy" id="6293"/>
    <lineage>
        <taxon>Eukaryota</taxon>
        <taxon>Metazoa</taxon>
        <taxon>Ecdysozoa</taxon>
        <taxon>Nematoda</taxon>
        <taxon>Chromadorea</taxon>
        <taxon>Rhabditida</taxon>
        <taxon>Spirurina</taxon>
        <taxon>Spiruromorpha</taxon>
        <taxon>Filarioidea</taxon>
        <taxon>Onchocercidae</taxon>
        <taxon>Wuchereria</taxon>
    </lineage>
</organism>
<dbReference type="AlphaFoldDB" id="A0A3P7DKY0"/>
<evidence type="ECO:0000313" key="2">
    <source>
        <dbReference type="Proteomes" id="UP000270924"/>
    </source>
</evidence>